<reference evidence="2" key="1">
    <citation type="submission" date="2020-07" db="EMBL/GenBank/DDBJ databases">
        <title>Huge and variable diversity of episymbiotic CPR bacteria and DPANN archaea in groundwater ecosystems.</title>
        <authorList>
            <person name="He C.Y."/>
            <person name="Keren R."/>
            <person name="Whittaker M."/>
            <person name="Farag I.F."/>
            <person name="Doudna J."/>
            <person name="Cate J.H.D."/>
            <person name="Banfield J.F."/>
        </authorList>
    </citation>
    <scope>NUCLEOTIDE SEQUENCE</scope>
    <source>
        <strain evidence="2">NC_groundwater_1813_Pr3_B-0.1um_71_17</strain>
    </source>
</reference>
<feature type="transmembrane region" description="Helical" evidence="1">
    <location>
        <begin position="101"/>
        <end position="122"/>
    </location>
</feature>
<comment type="caution">
    <text evidence="2">The sequence shown here is derived from an EMBL/GenBank/DDBJ whole genome shotgun (WGS) entry which is preliminary data.</text>
</comment>
<feature type="transmembrane region" description="Helical" evidence="1">
    <location>
        <begin position="373"/>
        <end position="390"/>
    </location>
</feature>
<evidence type="ECO:0000256" key="1">
    <source>
        <dbReference type="SAM" id="Phobius"/>
    </source>
</evidence>
<protein>
    <submittedName>
        <fullName evidence="2">Glycosyltransferase family 39 protein</fullName>
    </submittedName>
</protein>
<evidence type="ECO:0000313" key="2">
    <source>
        <dbReference type="EMBL" id="MBI5169415.1"/>
    </source>
</evidence>
<evidence type="ECO:0000313" key="3">
    <source>
        <dbReference type="Proteomes" id="UP000696931"/>
    </source>
</evidence>
<dbReference type="AlphaFoldDB" id="A0A933SDR8"/>
<feature type="transmembrane region" description="Helical" evidence="1">
    <location>
        <begin position="224"/>
        <end position="244"/>
    </location>
</feature>
<organism evidence="2 3">
    <name type="scientific">Eiseniibacteriota bacterium</name>
    <dbReference type="NCBI Taxonomy" id="2212470"/>
    <lineage>
        <taxon>Bacteria</taxon>
        <taxon>Candidatus Eiseniibacteriota</taxon>
    </lineage>
</organism>
<keyword evidence="1" id="KW-0472">Membrane</keyword>
<feature type="transmembrane region" description="Helical" evidence="1">
    <location>
        <begin position="134"/>
        <end position="164"/>
    </location>
</feature>
<dbReference type="EMBL" id="JACRIW010000052">
    <property type="protein sequence ID" value="MBI5169415.1"/>
    <property type="molecule type" value="Genomic_DNA"/>
</dbReference>
<proteinExistence type="predicted"/>
<keyword evidence="1" id="KW-1133">Transmembrane helix</keyword>
<feature type="transmembrane region" description="Helical" evidence="1">
    <location>
        <begin position="184"/>
        <end position="208"/>
    </location>
</feature>
<name>A0A933SDR8_UNCEI</name>
<gene>
    <name evidence="2" type="ORF">HZA61_08010</name>
</gene>
<feature type="transmembrane region" description="Helical" evidence="1">
    <location>
        <begin position="283"/>
        <end position="304"/>
    </location>
</feature>
<dbReference type="Proteomes" id="UP000696931">
    <property type="component" value="Unassembled WGS sequence"/>
</dbReference>
<keyword evidence="1" id="KW-0812">Transmembrane</keyword>
<sequence>MTPDRIERVALVACALVLALLLAIRMDAPWTYIHDDNGAWTQAVAGAHLDAGLARTRGQDFYLRRADGGLTPYLHHPPLYPLVMAAAYSITGERGPLATRAIPAAFHLIGFLGFVLLARALFPESHGRRVIGAALYAVVPMSAFFGKLAFNEPLGLALCVWALLFTVRDRARPSAASRIVACSLWASAIATSWTSTCLLAAFAGLAVFEGRGPARARAHSRAQALALSGTALLAPALVVLHLLWAGHWQRPPIMDAGAHWGGAAVQTGEFLRGLGVAFDFHRIYFANVPFAFYLGWLGLRISRIVRGQALSESDRVLLAGSIGAGVWALVFLRQVAIHAYGQFWFLPFEALAAADAAVSAWHSLAARPRLRQVAAVLLVAGTLASAAYTLHYRYSRPHGFAIRNAQRMAEEYVTGR</sequence>
<accession>A0A933SDR8</accession>
<feature type="transmembrane region" description="Helical" evidence="1">
    <location>
        <begin position="316"/>
        <end position="337"/>
    </location>
</feature>